<evidence type="ECO:0000256" key="1">
    <source>
        <dbReference type="ARBA" id="ARBA00004141"/>
    </source>
</evidence>
<comment type="caution">
    <text evidence="6">The sequence shown here is derived from an EMBL/GenBank/DDBJ whole genome shotgun (WGS) entry which is preliminary data.</text>
</comment>
<dbReference type="PANTHER" id="PTHR43731">
    <property type="entry name" value="RHOMBOID PROTEASE"/>
    <property type="match status" value="1"/>
</dbReference>
<dbReference type="InterPro" id="IPR022764">
    <property type="entry name" value="Peptidase_S54_rhomboid_dom"/>
</dbReference>
<comment type="subcellular location">
    <subcellularLocation>
        <location evidence="1">Membrane</location>
        <topology evidence="1">Multi-pass membrane protein</topology>
    </subcellularLocation>
</comment>
<evidence type="ECO:0000256" key="3">
    <source>
        <dbReference type="ARBA" id="ARBA00022989"/>
    </source>
</evidence>
<evidence type="ECO:0000256" key="2">
    <source>
        <dbReference type="ARBA" id="ARBA00022692"/>
    </source>
</evidence>
<dbReference type="Gene3D" id="1.20.1540.10">
    <property type="entry name" value="Rhomboid-like"/>
    <property type="match status" value="1"/>
</dbReference>
<keyword evidence="7" id="KW-1185">Reference proteome</keyword>
<dbReference type="SUPFAM" id="SSF144091">
    <property type="entry name" value="Rhomboid-like"/>
    <property type="match status" value="1"/>
</dbReference>
<sequence>MLHAGMLARRTSAHVRARGAVGRAWFRSHDHACSIKSRVPVQAQHVWPRVATDRVLVGSMGVVTGGLVLTRISATEERGLQHQYRSDEDDSWAGFITSSIHSVQKRVARELEDDNKKVLAGIIATNTAVFGLWRLAPYSRALERVMWRHFACSYDAVAYGKRVHTLLTSAFSHMTLPHFAINMFMLWEFGCPILESRRPNDNAWYNRALAKSKVVDFMRNSLASGSSQLLSLDKFLTLYFSSAVASSALSVLVSRFRGTPGGFTIGASGAVMGIFTVYCQMYPERELLLYGLINLTATQLLELTTVVNVVGSFFQHNFAIDFTGHVGGQAMGQALYMLDTIERRSDN</sequence>
<dbReference type="InterPro" id="IPR035952">
    <property type="entry name" value="Rhomboid-like_sf"/>
</dbReference>
<evidence type="ECO:0000256" key="4">
    <source>
        <dbReference type="ARBA" id="ARBA00023136"/>
    </source>
</evidence>
<dbReference type="AlphaFoldDB" id="A0AAV2YVL7"/>
<reference evidence="6" key="2">
    <citation type="journal article" date="2023" name="Microbiol Resour">
        <title>Decontamination and Annotation of the Draft Genome Sequence of the Oomycete Lagenidium giganteum ARSEF 373.</title>
        <authorList>
            <person name="Morgan W.R."/>
            <person name="Tartar A."/>
        </authorList>
    </citation>
    <scope>NUCLEOTIDE SEQUENCE</scope>
    <source>
        <strain evidence="6">ARSEF 373</strain>
    </source>
</reference>
<keyword evidence="3" id="KW-1133">Transmembrane helix</keyword>
<dbReference type="EMBL" id="DAKRPA010000126">
    <property type="protein sequence ID" value="DAZ97736.1"/>
    <property type="molecule type" value="Genomic_DNA"/>
</dbReference>
<evidence type="ECO:0000313" key="6">
    <source>
        <dbReference type="EMBL" id="DAZ97736.1"/>
    </source>
</evidence>
<organism evidence="6 7">
    <name type="scientific">Lagenidium giganteum</name>
    <dbReference type="NCBI Taxonomy" id="4803"/>
    <lineage>
        <taxon>Eukaryota</taxon>
        <taxon>Sar</taxon>
        <taxon>Stramenopiles</taxon>
        <taxon>Oomycota</taxon>
        <taxon>Peronosporomycetes</taxon>
        <taxon>Pythiales</taxon>
        <taxon>Pythiaceae</taxon>
    </lineage>
</organism>
<gene>
    <name evidence="6" type="ORF">N0F65_009016</name>
</gene>
<dbReference type="PANTHER" id="PTHR43731:SF34">
    <property type="entry name" value="PEPTIDASE S54 RHOMBOID DOMAIN-CONTAINING PROTEIN"/>
    <property type="match status" value="1"/>
</dbReference>
<dbReference type="InterPro" id="IPR050925">
    <property type="entry name" value="Rhomboid_protease_S54"/>
</dbReference>
<evidence type="ECO:0000313" key="7">
    <source>
        <dbReference type="Proteomes" id="UP001146120"/>
    </source>
</evidence>
<evidence type="ECO:0000259" key="5">
    <source>
        <dbReference type="Pfam" id="PF01694"/>
    </source>
</evidence>
<proteinExistence type="predicted"/>
<accession>A0AAV2YVL7</accession>
<dbReference type="GO" id="GO:0016020">
    <property type="term" value="C:membrane"/>
    <property type="evidence" value="ECO:0007669"/>
    <property type="project" value="UniProtKB-SubCell"/>
</dbReference>
<name>A0AAV2YVL7_9STRA</name>
<keyword evidence="4" id="KW-0472">Membrane</keyword>
<dbReference type="Proteomes" id="UP001146120">
    <property type="component" value="Unassembled WGS sequence"/>
</dbReference>
<reference evidence="6" key="1">
    <citation type="submission" date="2022-11" db="EMBL/GenBank/DDBJ databases">
        <authorList>
            <person name="Morgan W.R."/>
            <person name="Tartar A."/>
        </authorList>
    </citation>
    <scope>NUCLEOTIDE SEQUENCE</scope>
    <source>
        <strain evidence="6">ARSEF 373</strain>
    </source>
</reference>
<keyword evidence="2" id="KW-0812">Transmembrane</keyword>
<feature type="domain" description="Peptidase S54 rhomboid" evidence="5">
    <location>
        <begin position="233"/>
        <end position="336"/>
    </location>
</feature>
<protein>
    <recommendedName>
        <fullName evidence="5">Peptidase S54 rhomboid domain-containing protein</fullName>
    </recommendedName>
</protein>
<dbReference type="GO" id="GO:0004252">
    <property type="term" value="F:serine-type endopeptidase activity"/>
    <property type="evidence" value="ECO:0007669"/>
    <property type="project" value="InterPro"/>
</dbReference>
<dbReference type="Pfam" id="PF01694">
    <property type="entry name" value="Rhomboid"/>
    <property type="match status" value="1"/>
</dbReference>